<dbReference type="CDD" id="cd03048">
    <property type="entry name" value="GST_N_Ure2p_like"/>
    <property type="match status" value="1"/>
</dbReference>
<reference evidence="4" key="1">
    <citation type="submission" date="2014-01" db="EMBL/GenBank/DDBJ databases">
        <title>The genome of the white-rot fungus Pycnoporus cinnabarinus: a basidiomycete model with a versatile arsenal for lignocellulosic biomass breakdown.</title>
        <authorList>
            <person name="Levasseur A."/>
            <person name="Lomascolo A."/>
            <person name="Ruiz-Duenas F.J."/>
            <person name="Uzan E."/>
            <person name="Piumi F."/>
            <person name="Kues U."/>
            <person name="Ram A.F.J."/>
            <person name="Murat C."/>
            <person name="Haon M."/>
            <person name="Benoit I."/>
            <person name="Arfi Y."/>
            <person name="Chevret D."/>
            <person name="Drula E."/>
            <person name="Kwon M.J."/>
            <person name="Gouret P."/>
            <person name="Lesage-Meessen L."/>
            <person name="Lombard V."/>
            <person name="Mariette J."/>
            <person name="Noirot C."/>
            <person name="Park J."/>
            <person name="Patyshakuliyeva A."/>
            <person name="Wieneger R.A.B."/>
            <person name="Wosten H.A.B."/>
            <person name="Martin F."/>
            <person name="Coutinho P.M."/>
            <person name="de Vries R."/>
            <person name="Martinez A.T."/>
            <person name="Klopp C."/>
            <person name="Pontarotti P."/>
            <person name="Henrissat B."/>
            <person name="Record E."/>
        </authorList>
    </citation>
    <scope>NUCLEOTIDE SEQUENCE [LARGE SCALE GENOMIC DNA]</scope>
    <source>
        <strain evidence="4">BRFM137</strain>
    </source>
</reference>
<evidence type="ECO:0000259" key="2">
    <source>
        <dbReference type="PROSITE" id="PS50404"/>
    </source>
</evidence>
<dbReference type="InterPro" id="IPR004046">
    <property type="entry name" value="GST_C"/>
</dbReference>
<protein>
    <recommendedName>
        <fullName evidence="6">GST N-terminal domain-containing protein</fullName>
    </recommendedName>
</protein>
<dbReference type="SFLD" id="SFLDG00358">
    <property type="entry name" value="Main_(cytGST)"/>
    <property type="match status" value="1"/>
</dbReference>
<feature type="domain" description="GST N-terminal" evidence="2">
    <location>
        <begin position="56"/>
        <end position="154"/>
    </location>
</feature>
<comment type="caution">
    <text evidence="4">The sequence shown here is derived from an EMBL/GenBank/DDBJ whole genome shotgun (WGS) entry which is preliminary data.</text>
</comment>
<dbReference type="OrthoDB" id="422574at2759"/>
<evidence type="ECO:0008006" key="6">
    <source>
        <dbReference type="Google" id="ProtNLM"/>
    </source>
</evidence>
<dbReference type="HOGENOM" id="CLU_011226_14_0_1"/>
<dbReference type="OMA" id="WVERAME"/>
<dbReference type="InterPro" id="IPR010987">
    <property type="entry name" value="Glutathione-S-Trfase_C-like"/>
</dbReference>
<evidence type="ECO:0000256" key="1">
    <source>
        <dbReference type="ARBA" id="ARBA00007409"/>
    </source>
</evidence>
<keyword evidence="5" id="KW-1185">Reference proteome</keyword>
<dbReference type="InterPro" id="IPR004045">
    <property type="entry name" value="Glutathione_S-Trfase_N"/>
</dbReference>
<evidence type="ECO:0000313" key="5">
    <source>
        <dbReference type="Proteomes" id="UP000029665"/>
    </source>
</evidence>
<dbReference type="PANTHER" id="PTHR44051">
    <property type="entry name" value="GLUTATHIONE S-TRANSFERASE-RELATED"/>
    <property type="match status" value="1"/>
</dbReference>
<dbReference type="InterPro" id="IPR036249">
    <property type="entry name" value="Thioredoxin-like_sf"/>
</dbReference>
<dbReference type="SFLD" id="SFLDS00019">
    <property type="entry name" value="Glutathione_Transferase_(cytos"/>
    <property type="match status" value="1"/>
</dbReference>
<proteinExistence type="inferred from homology"/>
<organism evidence="4 5">
    <name type="scientific">Pycnoporus cinnabarinus</name>
    <name type="common">Cinnabar-red polypore</name>
    <name type="synonym">Trametes cinnabarina</name>
    <dbReference type="NCBI Taxonomy" id="5643"/>
    <lineage>
        <taxon>Eukaryota</taxon>
        <taxon>Fungi</taxon>
        <taxon>Dikarya</taxon>
        <taxon>Basidiomycota</taxon>
        <taxon>Agaricomycotina</taxon>
        <taxon>Agaricomycetes</taxon>
        <taxon>Polyporales</taxon>
        <taxon>Polyporaceae</taxon>
        <taxon>Trametes</taxon>
    </lineage>
</organism>
<feature type="domain" description="GST C-terminal" evidence="3">
    <location>
        <begin position="135"/>
        <end position="266"/>
    </location>
</feature>
<accession>A0A060S271</accession>
<dbReference type="Proteomes" id="UP000029665">
    <property type="component" value="Unassembled WGS sequence"/>
</dbReference>
<gene>
    <name evidence="4" type="ORF">BN946_scf184842.g19</name>
</gene>
<dbReference type="Gene3D" id="3.40.30.10">
    <property type="entry name" value="Glutaredoxin"/>
    <property type="match status" value="1"/>
</dbReference>
<dbReference type="PROSITE" id="PS50404">
    <property type="entry name" value="GST_NTER"/>
    <property type="match status" value="1"/>
</dbReference>
<dbReference type="SUPFAM" id="SSF47616">
    <property type="entry name" value="GST C-terminal domain-like"/>
    <property type="match status" value="1"/>
</dbReference>
<evidence type="ECO:0000259" key="3">
    <source>
        <dbReference type="PROSITE" id="PS50405"/>
    </source>
</evidence>
<dbReference type="PANTHER" id="PTHR44051:SF8">
    <property type="entry name" value="GLUTATHIONE S-TRANSFERASE GSTA"/>
    <property type="match status" value="1"/>
</dbReference>
<name>A0A060S271_PYCCI</name>
<comment type="similarity">
    <text evidence="1">Belongs to the GST superfamily.</text>
</comment>
<dbReference type="Pfam" id="PF13409">
    <property type="entry name" value="GST_N_2"/>
    <property type="match status" value="1"/>
</dbReference>
<dbReference type="PROSITE" id="PS50405">
    <property type="entry name" value="GST_CTER"/>
    <property type="match status" value="1"/>
</dbReference>
<sequence length="266" mass="29628">MTSSILLPSLQLARRPSPVRLTGPHAFRKLAATPSARSGCLKSYSTATSPSSKPLLLYTAGTPNGRKASIYLEELKAQYGLAYDVHRVDFKTAEQKRPWYLALNPNGRIPTLVDRNRPSRTLPTAGGAAQEKGFAVFESAAILLYLAQHYDTQRKFAFDARQRPEEWSEMLQWMFFAHGGIGPMQGQGYLEETKRLYGVLNVRLAGREWLAGPGQGKYSIADINAFPWVNAYSFAGIETLDEWPNVKAWIERLSERPAVKAGLQVP</sequence>
<dbReference type="InterPro" id="IPR040079">
    <property type="entry name" value="Glutathione_S-Trfase"/>
</dbReference>
<dbReference type="Gene3D" id="1.20.1050.10">
    <property type="match status" value="1"/>
</dbReference>
<dbReference type="SUPFAM" id="SSF52833">
    <property type="entry name" value="Thioredoxin-like"/>
    <property type="match status" value="1"/>
</dbReference>
<dbReference type="Pfam" id="PF00043">
    <property type="entry name" value="GST_C"/>
    <property type="match status" value="1"/>
</dbReference>
<evidence type="ECO:0000313" key="4">
    <source>
        <dbReference type="EMBL" id="CDO68256.1"/>
    </source>
</evidence>
<dbReference type="STRING" id="5643.A0A060S271"/>
<dbReference type="InterPro" id="IPR036282">
    <property type="entry name" value="Glutathione-S-Trfase_C_sf"/>
</dbReference>
<dbReference type="AlphaFoldDB" id="A0A060S271"/>
<dbReference type="EMBL" id="CCBP010000010">
    <property type="protein sequence ID" value="CDO68256.1"/>
    <property type="molecule type" value="Genomic_DNA"/>
</dbReference>